<protein>
    <submittedName>
        <fullName evidence="1">Uncharacterized protein</fullName>
    </submittedName>
</protein>
<proteinExistence type="predicted"/>
<evidence type="ECO:0000313" key="2">
    <source>
        <dbReference type="Proteomes" id="UP000518266"/>
    </source>
</evidence>
<evidence type="ECO:0000313" key="1">
    <source>
        <dbReference type="EMBL" id="KAF3848729.1"/>
    </source>
</evidence>
<reference evidence="1 2" key="1">
    <citation type="submission" date="2020-03" db="EMBL/GenBank/DDBJ databases">
        <title>Dissostichus mawsoni Genome sequencing and assembly.</title>
        <authorList>
            <person name="Park H."/>
        </authorList>
    </citation>
    <scope>NUCLEOTIDE SEQUENCE [LARGE SCALE GENOMIC DNA]</scope>
    <source>
        <strain evidence="1">DM0001</strain>
        <tissue evidence="1">Muscle</tissue>
    </source>
</reference>
<dbReference type="AlphaFoldDB" id="A0A7J5YIW4"/>
<gene>
    <name evidence="1" type="ORF">F7725_015226</name>
</gene>
<name>A0A7J5YIW4_DISMA</name>
<keyword evidence="2" id="KW-1185">Reference proteome</keyword>
<comment type="caution">
    <text evidence="1">The sequence shown here is derived from an EMBL/GenBank/DDBJ whole genome shotgun (WGS) entry which is preliminary data.</text>
</comment>
<accession>A0A7J5YIW4</accession>
<dbReference type="Proteomes" id="UP000518266">
    <property type="component" value="Unassembled WGS sequence"/>
</dbReference>
<sequence>MSLLQYKSSPCKKVCVTGWMVVLPDNPARPNIFQLNDPDKGNVYKFQTGSRFSAIIWHKNLEEACRSSRPQ</sequence>
<feature type="non-terminal residue" evidence="1">
    <location>
        <position position="1"/>
    </location>
</feature>
<organism evidence="1 2">
    <name type="scientific">Dissostichus mawsoni</name>
    <name type="common">Antarctic cod</name>
    <dbReference type="NCBI Taxonomy" id="36200"/>
    <lineage>
        <taxon>Eukaryota</taxon>
        <taxon>Metazoa</taxon>
        <taxon>Chordata</taxon>
        <taxon>Craniata</taxon>
        <taxon>Vertebrata</taxon>
        <taxon>Euteleostomi</taxon>
        <taxon>Actinopterygii</taxon>
        <taxon>Neopterygii</taxon>
        <taxon>Teleostei</taxon>
        <taxon>Neoteleostei</taxon>
        <taxon>Acanthomorphata</taxon>
        <taxon>Eupercaria</taxon>
        <taxon>Perciformes</taxon>
        <taxon>Notothenioidei</taxon>
        <taxon>Nototheniidae</taxon>
        <taxon>Dissostichus</taxon>
    </lineage>
</organism>
<dbReference type="OrthoDB" id="546434at2759"/>
<dbReference type="SUPFAM" id="SSF50729">
    <property type="entry name" value="PH domain-like"/>
    <property type="match status" value="1"/>
</dbReference>
<dbReference type="EMBL" id="JAAKFY010000012">
    <property type="protein sequence ID" value="KAF3848729.1"/>
    <property type="molecule type" value="Genomic_DNA"/>
</dbReference>
<dbReference type="Gene3D" id="2.30.29.30">
    <property type="entry name" value="Pleckstrin-homology domain (PH domain)/Phosphotyrosine-binding domain (PTB)"/>
    <property type="match status" value="1"/>
</dbReference>
<dbReference type="InterPro" id="IPR011993">
    <property type="entry name" value="PH-like_dom_sf"/>
</dbReference>